<sequence>MCAYGSGEGPSFAVDYAAVFRAFAGPALLLTPDLVVVDANQAFLDTCGYLREDLVGFSVFDVFPQEPQDPMAPGDRLRASVERVLATREPDTMALYRYDLPVPGRRPGRSEERYWSSVTAPVLGPDGQVLLIISQVKDVTALVRARVALHNGETLSGEESTTAALLAWSRELQKRNEKLRRAHEQESEIAVSLQRAMLPDTARERSNVAVRYRPATSALHVCGDWYDFLELGPGWLAVAVGDVVGHGLTAAGLMGQLRSALSTAMHATGQPARALKALANYAVTVEGALATTAVQTVIDETTHTITYSRAGHPPPLLLDADKQAVQVLDQAADPPLGALEPEVARTQSTLSYRPGATLVLYTDGLIERRDQDIDTGLGRLIQNLTRHGHLSPEALADALLADLPAHKDGPDDDIALVVVQL</sequence>
<dbReference type="PANTHER" id="PTHR43156">
    <property type="entry name" value="STAGE II SPORULATION PROTEIN E-RELATED"/>
    <property type="match status" value="1"/>
</dbReference>
<dbReference type="CDD" id="cd00130">
    <property type="entry name" value="PAS"/>
    <property type="match status" value="1"/>
</dbReference>
<proteinExistence type="predicted"/>
<dbReference type="InterPro" id="IPR000014">
    <property type="entry name" value="PAS"/>
</dbReference>
<dbReference type="SMART" id="SM00331">
    <property type="entry name" value="PP2C_SIG"/>
    <property type="match status" value="1"/>
</dbReference>
<protein>
    <submittedName>
        <fullName evidence="3">SpoIIE family protein phosphatase</fullName>
    </submittedName>
</protein>
<dbReference type="InterPro" id="IPR052016">
    <property type="entry name" value="Bact_Sigma-Reg"/>
</dbReference>
<dbReference type="Proteomes" id="UP001550044">
    <property type="component" value="Unassembled WGS sequence"/>
</dbReference>
<organism evidence="3 4">
    <name type="scientific">Streptomyces sp. 900116325</name>
    <dbReference type="NCBI Taxonomy" id="3154295"/>
    <lineage>
        <taxon>Bacteria</taxon>
        <taxon>Bacillati</taxon>
        <taxon>Actinomycetota</taxon>
        <taxon>Actinomycetes</taxon>
        <taxon>Kitasatosporales</taxon>
        <taxon>Streptomycetaceae</taxon>
        <taxon>Streptomyces</taxon>
    </lineage>
</organism>
<gene>
    <name evidence="3" type="ORF">ABZV61_39780</name>
</gene>
<dbReference type="PROSITE" id="PS51746">
    <property type="entry name" value="PPM_2"/>
    <property type="match status" value="1"/>
</dbReference>
<dbReference type="InterPro" id="IPR035965">
    <property type="entry name" value="PAS-like_dom_sf"/>
</dbReference>
<comment type="caution">
    <text evidence="3">The sequence shown here is derived from an EMBL/GenBank/DDBJ whole genome shotgun (WGS) entry which is preliminary data.</text>
</comment>
<dbReference type="NCBIfam" id="TIGR00229">
    <property type="entry name" value="sensory_box"/>
    <property type="match status" value="1"/>
</dbReference>
<dbReference type="Gene3D" id="3.60.40.10">
    <property type="entry name" value="PPM-type phosphatase domain"/>
    <property type="match status" value="1"/>
</dbReference>
<evidence type="ECO:0000259" key="2">
    <source>
        <dbReference type="PROSITE" id="PS51746"/>
    </source>
</evidence>
<dbReference type="RefSeq" id="WP_356713152.1">
    <property type="nucleotide sequence ID" value="NZ_JBEXIP010000069.1"/>
</dbReference>
<evidence type="ECO:0000313" key="4">
    <source>
        <dbReference type="Proteomes" id="UP001550044"/>
    </source>
</evidence>
<keyword evidence="4" id="KW-1185">Reference proteome</keyword>
<evidence type="ECO:0000256" key="1">
    <source>
        <dbReference type="ARBA" id="ARBA00022801"/>
    </source>
</evidence>
<dbReference type="SUPFAM" id="SSF55785">
    <property type="entry name" value="PYP-like sensor domain (PAS domain)"/>
    <property type="match status" value="1"/>
</dbReference>
<feature type="domain" description="PPM-type phosphatase" evidence="2">
    <location>
        <begin position="209"/>
        <end position="421"/>
    </location>
</feature>
<dbReference type="Pfam" id="PF08448">
    <property type="entry name" value="PAS_4"/>
    <property type="match status" value="1"/>
</dbReference>
<dbReference type="Gene3D" id="3.30.450.20">
    <property type="entry name" value="PAS domain"/>
    <property type="match status" value="1"/>
</dbReference>
<dbReference type="Pfam" id="PF07228">
    <property type="entry name" value="SpoIIE"/>
    <property type="match status" value="1"/>
</dbReference>
<reference evidence="3 4" key="1">
    <citation type="submission" date="2024-06" db="EMBL/GenBank/DDBJ databases">
        <title>The Natural Products Discovery Center: Release of the First 8490 Sequenced Strains for Exploring Actinobacteria Biosynthetic Diversity.</title>
        <authorList>
            <person name="Kalkreuter E."/>
            <person name="Kautsar S.A."/>
            <person name="Yang D."/>
            <person name="Bader C.D."/>
            <person name="Teijaro C.N."/>
            <person name="Fluegel L."/>
            <person name="Davis C.M."/>
            <person name="Simpson J.R."/>
            <person name="Lauterbach L."/>
            <person name="Steele A.D."/>
            <person name="Gui C."/>
            <person name="Meng S."/>
            <person name="Li G."/>
            <person name="Viehrig K."/>
            <person name="Ye F."/>
            <person name="Su P."/>
            <person name="Kiefer A.F."/>
            <person name="Nichols A."/>
            <person name="Cepeda A.J."/>
            <person name="Yan W."/>
            <person name="Fan B."/>
            <person name="Jiang Y."/>
            <person name="Adhikari A."/>
            <person name="Zheng C.-J."/>
            <person name="Schuster L."/>
            <person name="Cowan T.M."/>
            <person name="Smanski M.J."/>
            <person name="Chevrette M.G."/>
            <person name="De Carvalho L.P.S."/>
            <person name="Shen B."/>
        </authorList>
    </citation>
    <scope>NUCLEOTIDE SEQUENCE [LARGE SCALE GENOMIC DNA]</scope>
    <source>
        <strain evidence="3 4">NPDC005137</strain>
    </source>
</reference>
<dbReference type="SMART" id="SM00091">
    <property type="entry name" value="PAS"/>
    <property type="match status" value="1"/>
</dbReference>
<dbReference type="InterPro" id="IPR001932">
    <property type="entry name" value="PPM-type_phosphatase-like_dom"/>
</dbReference>
<dbReference type="SUPFAM" id="SSF81606">
    <property type="entry name" value="PP2C-like"/>
    <property type="match status" value="1"/>
</dbReference>
<name>A0ABV2ULK9_9ACTN</name>
<evidence type="ECO:0000313" key="3">
    <source>
        <dbReference type="EMBL" id="MET8438732.1"/>
    </source>
</evidence>
<dbReference type="InterPro" id="IPR036457">
    <property type="entry name" value="PPM-type-like_dom_sf"/>
</dbReference>
<accession>A0ABV2ULK9</accession>
<dbReference type="InterPro" id="IPR013656">
    <property type="entry name" value="PAS_4"/>
</dbReference>
<keyword evidence="1" id="KW-0378">Hydrolase</keyword>
<dbReference type="EMBL" id="JBEXIP010000069">
    <property type="protein sequence ID" value="MET8438732.1"/>
    <property type="molecule type" value="Genomic_DNA"/>
</dbReference>
<dbReference type="PANTHER" id="PTHR43156:SF2">
    <property type="entry name" value="STAGE II SPORULATION PROTEIN E"/>
    <property type="match status" value="1"/>
</dbReference>